<reference evidence="2 3" key="1">
    <citation type="submission" date="2019-05" db="EMBL/GenBank/DDBJ databases">
        <title>Comparative genomics and metabolomics analyses of clavulanic acid producing Streptomyces species provides insight into specialized metabolism and evolution of beta-lactam biosynthetic gene clusters.</title>
        <authorList>
            <person name="Moore M.A."/>
            <person name="Cruz-Morales P."/>
            <person name="Barona Gomez F."/>
            <person name="Kapil T."/>
        </authorList>
    </citation>
    <scope>NUCLEOTIDE SEQUENCE [LARGE SCALE GENOMIC DNA]</scope>
    <source>
        <strain evidence="2 3">NRRL 5741</strain>
    </source>
</reference>
<name>A0A646KMH1_STRJU</name>
<dbReference type="EMBL" id="VCLA01000164">
    <property type="protein sequence ID" value="MQT03141.1"/>
    <property type="molecule type" value="Genomic_DNA"/>
</dbReference>
<sequence>MTAPSSTPRGERASRPGTRWETALRWGGEQLATEPEPDFLREAADRVRQDAETHARWLEGMADAWAGDRSGTPEDRELAVRMATAVLGRQPDNRRVPAHHDPEPAPAANRATRRAIVRAARKANR</sequence>
<dbReference type="RefSeq" id="WP_153524700.1">
    <property type="nucleotide sequence ID" value="NZ_JBEPDZ010000017.1"/>
</dbReference>
<evidence type="ECO:0000313" key="3">
    <source>
        <dbReference type="Proteomes" id="UP000419138"/>
    </source>
</evidence>
<feature type="compositionally biased region" description="Basic and acidic residues" evidence="1">
    <location>
        <begin position="91"/>
        <end position="103"/>
    </location>
</feature>
<accession>A0A646KMH1</accession>
<feature type="region of interest" description="Disordered" evidence="1">
    <location>
        <begin position="87"/>
        <end position="125"/>
    </location>
</feature>
<feature type="compositionally biased region" description="Basic residues" evidence="1">
    <location>
        <begin position="111"/>
        <end position="125"/>
    </location>
</feature>
<comment type="caution">
    <text evidence="2">The sequence shown here is derived from an EMBL/GenBank/DDBJ whole genome shotgun (WGS) entry which is preliminary data.</text>
</comment>
<evidence type="ECO:0000256" key="1">
    <source>
        <dbReference type="SAM" id="MobiDB-lite"/>
    </source>
</evidence>
<feature type="region of interest" description="Disordered" evidence="1">
    <location>
        <begin position="1"/>
        <end position="35"/>
    </location>
</feature>
<gene>
    <name evidence="2" type="ORF">FF041_24010</name>
</gene>
<proteinExistence type="predicted"/>
<organism evidence="2 3">
    <name type="scientific">Streptomyces jumonjinensis</name>
    <dbReference type="NCBI Taxonomy" id="1945"/>
    <lineage>
        <taxon>Bacteria</taxon>
        <taxon>Bacillati</taxon>
        <taxon>Actinomycetota</taxon>
        <taxon>Actinomycetes</taxon>
        <taxon>Kitasatosporales</taxon>
        <taxon>Streptomycetaceae</taxon>
        <taxon>Streptomyces</taxon>
    </lineage>
</organism>
<dbReference type="AlphaFoldDB" id="A0A646KMH1"/>
<keyword evidence="3" id="KW-1185">Reference proteome</keyword>
<protein>
    <submittedName>
        <fullName evidence="2">Uncharacterized protein</fullName>
    </submittedName>
</protein>
<dbReference type="OrthoDB" id="4338003at2"/>
<evidence type="ECO:0000313" key="2">
    <source>
        <dbReference type="EMBL" id="MQT03141.1"/>
    </source>
</evidence>
<dbReference type="Proteomes" id="UP000419138">
    <property type="component" value="Unassembled WGS sequence"/>
</dbReference>